<dbReference type="PROSITE" id="PS51352">
    <property type="entry name" value="THIOREDOXIN_2"/>
    <property type="match status" value="1"/>
</dbReference>
<dbReference type="GO" id="GO:0015035">
    <property type="term" value="F:protein-disulfide reductase activity"/>
    <property type="evidence" value="ECO:0007669"/>
    <property type="project" value="TreeGrafter"/>
</dbReference>
<dbReference type="PANTHER" id="PTHR45663:SF11">
    <property type="entry name" value="GEO12009P1"/>
    <property type="match status" value="1"/>
</dbReference>
<organism evidence="2 3">
    <name type="scientific">Halomarina oriensis</name>
    <dbReference type="NCBI Taxonomy" id="671145"/>
    <lineage>
        <taxon>Archaea</taxon>
        <taxon>Methanobacteriati</taxon>
        <taxon>Methanobacteriota</taxon>
        <taxon>Stenosarchaea group</taxon>
        <taxon>Halobacteria</taxon>
        <taxon>Halobacteriales</taxon>
        <taxon>Natronomonadaceae</taxon>
        <taxon>Halomarina</taxon>
    </lineage>
</organism>
<dbReference type="Gene3D" id="3.40.30.10">
    <property type="entry name" value="Glutaredoxin"/>
    <property type="match status" value="1"/>
</dbReference>
<sequence>MTLTAKPLRPADADELDDVLASHDPLLVEFYTAGCAMCQAMEPVLGTVQRAADVTVAMVNPGDDIGLVDAWNVRSVPTLVLVEDGEEVARMADGFQGAESVVAFLNEHAATGLTV</sequence>
<proteinExistence type="predicted"/>
<gene>
    <name evidence="2" type="ORF">GQS65_00070</name>
</gene>
<name>A0A6B0GDM4_9EURY</name>
<dbReference type="SUPFAM" id="SSF52833">
    <property type="entry name" value="Thioredoxin-like"/>
    <property type="match status" value="1"/>
</dbReference>
<reference evidence="2 3" key="1">
    <citation type="submission" date="2019-12" db="EMBL/GenBank/DDBJ databases">
        <title>Halocatena pleomorpha gen. nov. sp. nov., an extremely halophilic archaeon of family Halobacteriaceae isolated from saltpan soil.</title>
        <authorList>
            <person name="Pal Y."/>
            <person name="Verma A."/>
            <person name="Krishnamurthi S."/>
            <person name="Kumar P."/>
        </authorList>
    </citation>
    <scope>NUCLEOTIDE SEQUENCE [LARGE SCALE GENOMIC DNA]</scope>
    <source>
        <strain evidence="2 3">JCM 16495</strain>
    </source>
</reference>
<evidence type="ECO:0000313" key="2">
    <source>
        <dbReference type="EMBL" id="MWG32902.1"/>
    </source>
</evidence>
<dbReference type="EMBL" id="WSZK01000001">
    <property type="protein sequence ID" value="MWG32902.1"/>
    <property type="molecule type" value="Genomic_DNA"/>
</dbReference>
<dbReference type="Proteomes" id="UP000451471">
    <property type="component" value="Unassembled WGS sequence"/>
</dbReference>
<dbReference type="CDD" id="cd02947">
    <property type="entry name" value="TRX_family"/>
    <property type="match status" value="1"/>
</dbReference>
<keyword evidence="3" id="KW-1185">Reference proteome</keyword>
<dbReference type="InterPro" id="IPR013766">
    <property type="entry name" value="Thioredoxin_domain"/>
</dbReference>
<dbReference type="PANTHER" id="PTHR45663">
    <property type="entry name" value="GEO12009P1"/>
    <property type="match status" value="1"/>
</dbReference>
<dbReference type="RefSeq" id="WP_368279736.1">
    <property type="nucleotide sequence ID" value="NZ_WSZK01000001.1"/>
</dbReference>
<dbReference type="GO" id="GO:0005737">
    <property type="term" value="C:cytoplasm"/>
    <property type="evidence" value="ECO:0007669"/>
    <property type="project" value="TreeGrafter"/>
</dbReference>
<feature type="domain" description="Thioredoxin" evidence="1">
    <location>
        <begin position="1"/>
        <end position="110"/>
    </location>
</feature>
<accession>A0A6B0GDM4</accession>
<dbReference type="Pfam" id="PF00085">
    <property type="entry name" value="Thioredoxin"/>
    <property type="match status" value="1"/>
</dbReference>
<dbReference type="AlphaFoldDB" id="A0A6B0GDM4"/>
<comment type="caution">
    <text evidence="2">The sequence shown here is derived from an EMBL/GenBank/DDBJ whole genome shotgun (WGS) entry which is preliminary data.</text>
</comment>
<evidence type="ECO:0000313" key="3">
    <source>
        <dbReference type="Proteomes" id="UP000451471"/>
    </source>
</evidence>
<dbReference type="InterPro" id="IPR036249">
    <property type="entry name" value="Thioredoxin-like_sf"/>
</dbReference>
<protein>
    <submittedName>
        <fullName evidence="2">Thioredoxin</fullName>
    </submittedName>
</protein>
<evidence type="ECO:0000259" key="1">
    <source>
        <dbReference type="PROSITE" id="PS51352"/>
    </source>
</evidence>